<dbReference type="Ensembl" id="ENSEBUT00000004612.1">
    <property type="protein sequence ID" value="ENSEBUP00000004190.1"/>
    <property type="gene ID" value="ENSEBUG00000002976.1"/>
</dbReference>
<dbReference type="SUPFAM" id="SSF56112">
    <property type="entry name" value="Protein kinase-like (PK-like)"/>
    <property type="match status" value="1"/>
</dbReference>
<dbReference type="GO" id="GO:0005634">
    <property type="term" value="C:nucleus"/>
    <property type="evidence" value="ECO:0007669"/>
    <property type="project" value="TreeGrafter"/>
</dbReference>
<dbReference type="Proteomes" id="UP000694388">
    <property type="component" value="Unplaced"/>
</dbReference>
<dbReference type="AlphaFoldDB" id="A0A8C4PY44"/>
<dbReference type="Gene3D" id="1.10.1070.11">
    <property type="entry name" value="Phosphatidylinositol 3-/4-kinase, catalytic domain"/>
    <property type="match status" value="1"/>
</dbReference>
<evidence type="ECO:0000259" key="3">
    <source>
        <dbReference type="PROSITE" id="PS51190"/>
    </source>
</evidence>
<dbReference type="InterPro" id="IPR011009">
    <property type="entry name" value="Kinase-like_dom_sf"/>
</dbReference>
<proteinExistence type="predicted"/>
<evidence type="ECO:0000256" key="1">
    <source>
        <dbReference type="SAM" id="MobiDB-lite"/>
    </source>
</evidence>
<dbReference type="GO" id="GO:0031932">
    <property type="term" value="C:TORC2 complex"/>
    <property type="evidence" value="ECO:0007669"/>
    <property type="project" value="TreeGrafter"/>
</dbReference>
<dbReference type="InterPro" id="IPR000403">
    <property type="entry name" value="PI3/4_kinase_cat_dom"/>
</dbReference>
<evidence type="ECO:0000313" key="5">
    <source>
        <dbReference type="Proteomes" id="UP000694388"/>
    </source>
</evidence>
<dbReference type="GeneTree" id="ENSGT00930000151037"/>
<evidence type="ECO:0008006" key="6">
    <source>
        <dbReference type="Google" id="ProtNLM"/>
    </source>
</evidence>
<evidence type="ECO:0000313" key="4">
    <source>
        <dbReference type="Ensembl" id="ENSEBUP00000004190.1"/>
    </source>
</evidence>
<dbReference type="InterPro" id="IPR003152">
    <property type="entry name" value="FATC_dom"/>
</dbReference>
<dbReference type="SMART" id="SM01343">
    <property type="entry name" value="FATC"/>
    <property type="match status" value="1"/>
</dbReference>
<protein>
    <recommendedName>
        <fullName evidence="6">Non-specific serine/threonine protein kinase</fullName>
    </recommendedName>
</protein>
<feature type="domain" description="FATC" evidence="3">
    <location>
        <begin position="204"/>
        <end position="234"/>
    </location>
</feature>
<feature type="region of interest" description="Disordered" evidence="1">
    <location>
        <begin position="59"/>
        <end position="79"/>
    </location>
</feature>
<dbReference type="PROSITE" id="PS51190">
    <property type="entry name" value="FATC"/>
    <property type="match status" value="1"/>
</dbReference>
<keyword evidence="5" id="KW-1185">Reference proteome</keyword>
<evidence type="ECO:0000259" key="2">
    <source>
        <dbReference type="PROSITE" id="PS50290"/>
    </source>
</evidence>
<feature type="domain" description="PI3K/PI4K catalytic" evidence="2">
    <location>
        <begin position="1"/>
        <end position="90"/>
    </location>
</feature>
<reference evidence="4" key="1">
    <citation type="submission" date="2025-08" db="UniProtKB">
        <authorList>
            <consortium name="Ensembl"/>
        </authorList>
    </citation>
    <scope>IDENTIFICATION</scope>
</reference>
<dbReference type="PANTHER" id="PTHR11139:SF9">
    <property type="entry name" value="SERINE_THREONINE-PROTEIN KINASE MTOR"/>
    <property type="match status" value="1"/>
</dbReference>
<accession>A0A8C4PY44</accession>
<dbReference type="PROSITE" id="PS50290">
    <property type="entry name" value="PI3_4_KINASE_3"/>
    <property type="match status" value="1"/>
</dbReference>
<dbReference type="InterPro" id="IPR036940">
    <property type="entry name" value="PI3/4_kinase_cat_sf"/>
</dbReference>
<dbReference type="GO" id="GO:0004674">
    <property type="term" value="F:protein serine/threonine kinase activity"/>
    <property type="evidence" value="ECO:0007669"/>
    <property type="project" value="TreeGrafter"/>
</dbReference>
<sequence length="237" mass="26446">MTLPFAQVTGLDGNYRITCHNVVEVLREHRDSVMAVLEAFVYDPLLNWRLMDTTTKGAKHSRSRTDSYSASQGGPGKQDPFTTLTACQGGLDSFLGWYFIPQSLSFQHKLCPVISVSKSSSDPALDEGNYLYELPYPNPCACAEMLEPMEVAVSHKKPGSAKLDTDVSFLGDGFVQHEALNKKAISIINRVRDKLTGRDFSHEETLDVPTQVDLLIKQATSHENLCQCYIGWYVQEH</sequence>
<dbReference type="GO" id="GO:0016242">
    <property type="term" value="P:negative regulation of macroautophagy"/>
    <property type="evidence" value="ECO:0007669"/>
    <property type="project" value="TreeGrafter"/>
</dbReference>
<dbReference type="GO" id="GO:0038202">
    <property type="term" value="P:TORC1 signaling"/>
    <property type="evidence" value="ECO:0007669"/>
    <property type="project" value="TreeGrafter"/>
</dbReference>
<organism evidence="4 5">
    <name type="scientific">Eptatretus burgeri</name>
    <name type="common">Inshore hagfish</name>
    <dbReference type="NCBI Taxonomy" id="7764"/>
    <lineage>
        <taxon>Eukaryota</taxon>
        <taxon>Metazoa</taxon>
        <taxon>Chordata</taxon>
        <taxon>Craniata</taxon>
        <taxon>Vertebrata</taxon>
        <taxon>Cyclostomata</taxon>
        <taxon>Myxini</taxon>
        <taxon>Myxiniformes</taxon>
        <taxon>Myxinidae</taxon>
        <taxon>Eptatretinae</taxon>
        <taxon>Eptatretus</taxon>
    </lineage>
</organism>
<dbReference type="GO" id="GO:0005737">
    <property type="term" value="C:cytoplasm"/>
    <property type="evidence" value="ECO:0007669"/>
    <property type="project" value="TreeGrafter"/>
</dbReference>
<dbReference type="Pfam" id="PF02260">
    <property type="entry name" value="FATC"/>
    <property type="match status" value="1"/>
</dbReference>
<dbReference type="GO" id="GO:0031931">
    <property type="term" value="C:TORC1 complex"/>
    <property type="evidence" value="ECO:0007669"/>
    <property type="project" value="TreeGrafter"/>
</dbReference>
<dbReference type="InterPro" id="IPR050517">
    <property type="entry name" value="DDR_Repair_Kinase"/>
</dbReference>
<name>A0A8C4PY44_EPTBU</name>
<reference evidence="4" key="2">
    <citation type="submission" date="2025-09" db="UniProtKB">
        <authorList>
            <consortium name="Ensembl"/>
        </authorList>
    </citation>
    <scope>IDENTIFICATION</scope>
</reference>
<dbReference type="PANTHER" id="PTHR11139">
    <property type="entry name" value="ATAXIA TELANGIECTASIA MUTATED ATM -RELATED"/>
    <property type="match status" value="1"/>
</dbReference>